<dbReference type="EMBL" id="JAAPAO010000341">
    <property type="protein sequence ID" value="KAF4662617.1"/>
    <property type="molecule type" value="Genomic_DNA"/>
</dbReference>
<keyword evidence="4" id="KW-1185">Reference proteome</keyword>
<dbReference type="Proteomes" id="UP000591131">
    <property type="component" value="Unassembled WGS sequence"/>
</dbReference>
<feature type="compositionally biased region" description="Polar residues" evidence="2">
    <location>
        <begin position="50"/>
        <end position="62"/>
    </location>
</feature>
<proteinExistence type="predicted"/>
<feature type="compositionally biased region" description="Low complexity" evidence="2">
    <location>
        <begin position="165"/>
        <end position="180"/>
    </location>
</feature>
<dbReference type="AlphaFoldDB" id="A0A7J6LTN4"/>
<accession>A0A7J6LTN4</accession>
<feature type="compositionally biased region" description="Basic and acidic residues" evidence="2">
    <location>
        <begin position="138"/>
        <end position="147"/>
    </location>
</feature>
<evidence type="ECO:0000256" key="2">
    <source>
        <dbReference type="SAM" id="MobiDB-lite"/>
    </source>
</evidence>
<feature type="region of interest" description="Disordered" evidence="2">
    <location>
        <begin position="101"/>
        <end position="201"/>
    </location>
</feature>
<feature type="compositionally biased region" description="Pro residues" evidence="2">
    <location>
        <begin position="123"/>
        <end position="136"/>
    </location>
</feature>
<evidence type="ECO:0000256" key="1">
    <source>
        <dbReference type="SAM" id="Coils"/>
    </source>
</evidence>
<sequence>MSTTNPKLATSPPDPIADRGVSLNTEDHRSGETGVPKRASVAAGDAHQITEGSESGSVSTIDSSPVGAGGCFCYRSSSGTSDRFPTSSVATEALRSILAPPELYQRNGDPGASARFLNARTVPPTPYPPPPELPPKPFRREDFRDDVVVADDNESEQHTASVETPSAPSSSFASSWAPSPETLYHSIASPTSSPGRLHGGVTSPIRRIRIDSIAGENPVDVNADVEEETWLQKANTAGRHLFSRHSKSAAEAKAMAARIETLKREIRELRKELKESQRKVFELEERQEAFWQEDVYDIVNNMSSVGSTPQSGGGAAGEMLVDVATETEPPSSDSNDSSSFYTAASDSDSDDI</sequence>
<keyword evidence="1" id="KW-0175">Coiled coil</keyword>
<evidence type="ECO:0000313" key="3">
    <source>
        <dbReference type="EMBL" id="KAF4662617.1"/>
    </source>
</evidence>
<reference evidence="3 4" key="1">
    <citation type="submission" date="2020-04" db="EMBL/GenBank/DDBJ databases">
        <title>Perkinsus chesapeaki whole genome sequence.</title>
        <authorList>
            <person name="Bogema D.R."/>
        </authorList>
    </citation>
    <scope>NUCLEOTIDE SEQUENCE [LARGE SCALE GENOMIC DNA]</scope>
    <source>
        <strain evidence="3">ATCC PRA-425</strain>
    </source>
</reference>
<feature type="region of interest" description="Disordered" evidence="2">
    <location>
        <begin position="1"/>
        <end position="62"/>
    </location>
</feature>
<evidence type="ECO:0000313" key="4">
    <source>
        <dbReference type="Proteomes" id="UP000591131"/>
    </source>
</evidence>
<feature type="region of interest" description="Disordered" evidence="2">
    <location>
        <begin position="303"/>
        <end position="352"/>
    </location>
</feature>
<feature type="coiled-coil region" evidence="1">
    <location>
        <begin position="252"/>
        <end position="286"/>
    </location>
</feature>
<protein>
    <submittedName>
        <fullName evidence="3">Uncharacterized protein</fullName>
    </submittedName>
</protein>
<name>A0A7J6LTN4_PERCH</name>
<organism evidence="3 4">
    <name type="scientific">Perkinsus chesapeaki</name>
    <name type="common">Clam parasite</name>
    <name type="synonym">Perkinsus andrewsi</name>
    <dbReference type="NCBI Taxonomy" id="330153"/>
    <lineage>
        <taxon>Eukaryota</taxon>
        <taxon>Sar</taxon>
        <taxon>Alveolata</taxon>
        <taxon>Perkinsozoa</taxon>
        <taxon>Perkinsea</taxon>
        <taxon>Perkinsida</taxon>
        <taxon>Perkinsidae</taxon>
        <taxon>Perkinsus</taxon>
    </lineage>
</organism>
<gene>
    <name evidence="3" type="ORF">FOL47_006157</name>
</gene>
<comment type="caution">
    <text evidence="3">The sequence shown here is derived from an EMBL/GenBank/DDBJ whole genome shotgun (WGS) entry which is preliminary data.</text>
</comment>